<protein>
    <submittedName>
        <fullName evidence="3">Uncharacterized protein</fullName>
    </submittedName>
</protein>
<proteinExistence type="predicted"/>
<evidence type="ECO:0000256" key="2">
    <source>
        <dbReference type="SAM" id="MobiDB-lite"/>
    </source>
</evidence>
<feature type="coiled-coil region" evidence="1">
    <location>
        <begin position="104"/>
        <end position="205"/>
    </location>
</feature>
<keyword evidence="4" id="KW-1185">Reference proteome</keyword>
<feature type="region of interest" description="Disordered" evidence="2">
    <location>
        <begin position="472"/>
        <end position="497"/>
    </location>
</feature>
<feature type="compositionally biased region" description="Polar residues" evidence="2">
    <location>
        <begin position="484"/>
        <end position="493"/>
    </location>
</feature>
<name>A0AAE0ZUG1_9GAST</name>
<evidence type="ECO:0000313" key="3">
    <source>
        <dbReference type="EMBL" id="KAK3775839.1"/>
    </source>
</evidence>
<evidence type="ECO:0000256" key="1">
    <source>
        <dbReference type="SAM" id="Coils"/>
    </source>
</evidence>
<dbReference type="AlphaFoldDB" id="A0AAE0ZUG1"/>
<evidence type="ECO:0000313" key="4">
    <source>
        <dbReference type="Proteomes" id="UP001283361"/>
    </source>
</evidence>
<gene>
    <name evidence="3" type="ORF">RRG08_041552</name>
</gene>
<feature type="coiled-coil region" evidence="1">
    <location>
        <begin position="287"/>
        <end position="319"/>
    </location>
</feature>
<reference evidence="3" key="1">
    <citation type="journal article" date="2023" name="G3 (Bethesda)">
        <title>A reference genome for the long-term kleptoplast-retaining sea slug Elysia crispata morphotype clarki.</title>
        <authorList>
            <person name="Eastman K.E."/>
            <person name="Pendleton A.L."/>
            <person name="Shaikh M.A."/>
            <person name="Suttiyut T."/>
            <person name="Ogas R."/>
            <person name="Tomko P."/>
            <person name="Gavelis G."/>
            <person name="Widhalm J.R."/>
            <person name="Wisecaver J.H."/>
        </authorList>
    </citation>
    <scope>NUCLEOTIDE SEQUENCE</scope>
    <source>
        <strain evidence="3">ECLA1</strain>
    </source>
</reference>
<comment type="caution">
    <text evidence="3">The sequence shown here is derived from an EMBL/GenBank/DDBJ whole genome shotgun (WGS) entry which is preliminary data.</text>
</comment>
<sequence>MATDKRAAVRRLFEGNSPVNKYELLAIEKHSKGLTEDRILLAFQALDELVPNLGVFTRIFQKLREDLFEAVYSDELTGTCASPGVGESEYIQRLPYFSLVKQVYHERNEHIEKLDEQLDTVKERLFDKHKQLEQAQETIADKEDHINVLNSTKEDLQSIIEDKDKQIEELERELEETKENGQDKQHHMECDISDLRESLEEAKNEINYLSQFKKGYDDMYYAFMDKAGTQEEKPKRYKKSVIATKRANLLSGVESAQKLEEQILTVMNTAIEEYDKYVETHKADLLEKVTSDDMTEAEVDLQELEIEEADQELEAVQIRFQNTVGNIMTELGLLQQHSTMLMEQLQILEEIKPAVPKKKEVNRGLEKGDSILSMGLEEEDISEEVADPFIPQERVFSKYAAMLYTTNNQGKTFEEFKDAKYCASCGEKTVICPHKLGGAEKIFILPHNCTHIKITRPKVRINKDLLDDALKPQSPDPTLDFAPSMSSPDQSYASGHMHNMVTTPASATSRESPSMGAGEVYMVHTLQRLWDDYRQRTKLERTIPRPLQLDRAKSLLEQFLSYLFWTDEFITDEEANLSILDTLYCFMHDRYLVEDIMFMAAHDFLSSVTEYSGMDKMIQLLGHVFVGNLDASCLRYVLLMSEFISAVDWKEVEDFRAFTSVVYPFLNEDDLESLQMSYTSYSENRVSRQLVASFIIHIILKYREPRFHDLENKLVPYQSSESGQLTEREFREALDSLLPLSNERIRRRLFMQSERAVRWDGVLNGVPIMRLAQISGYLALQQISMFVRENIASRVAEWRDRPSSAGSAPRFAGDVTHDVISFDTILTFGRVKQLAANMNRQAKHREERKTYSQDEDEAEDW</sequence>
<keyword evidence="1" id="KW-0175">Coiled coil</keyword>
<dbReference type="Proteomes" id="UP001283361">
    <property type="component" value="Unassembled WGS sequence"/>
</dbReference>
<dbReference type="EMBL" id="JAWDGP010003268">
    <property type="protein sequence ID" value="KAK3775839.1"/>
    <property type="molecule type" value="Genomic_DNA"/>
</dbReference>
<feature type="region of interest" description="Disordered" evidence="2">
    <location>
        <begin position="839"/>
        <end position="861"/>
    </location>
</feature>
<accession>A0AAE0ZUG1</accession>
<organism evidence="3 4">
    <name type="scientific">Elysia crispata</name>
    <name type="common">lettuce slug</name>
    <dbReference type="NCBI Taxonomy" id="231223"/>
    <lineage>
        <taxon>Eukaryota</taxon>
        <taxon>Metazoa</taxon>
        <taxon>Spiralia</taxon>
        <taxon>Lophotrochozoa</taxon>
        <taxon>Mollusca</taxon>
        <taxon>Gastropoda</taxon>
        <taxon>Heterobranchia</taxon>
        <taxon>Euthyneura</taxon>
        <taxon>Panpulmonata</taxon>
        <taxon>Sacoglossa</taxon>
        <taxon>Placobranchoidea</taxon>
        <taxon>Plakobranchidae</taxon>
        <taxon>Elysia</taxon>
    </lineage>
</organism>